<protein>
    <submittedName>
        <fullName evidence="2">Uncharacterized protein</fullName>
    </submittedName>
</protein>
<feature type="compositionally biased region" description="Basic and acidic residues" evidence="1">
    <location>
        <begin position="860"/>
        <end position="881"/>
    </location>
</feature>
<name>A0A1G2H5E5_9BACT</name>
<accession>A0A1G2H5E5</accession>
<dbReference type="EMBL" id="MHOD01000028">
    <property type="protein sequence ID" value="OGZ57550.1"/>
    <property type="molecule type" value="Genomic_DNA"/>
</dbReference>
<feature type="compositionally biased region" description="Basic residues" evidence="1">
    <location>
        <begin position="844"/>
        <end position="859"/>
    </location>
</feature>
<evidence type="ECO:0000313" key="3">
    <source>
        <dbReference type="Proteomes" id="UP000177932"/>
    </source>
</evidence>
<dbReference type="AlphaFoldDB" id="A0A1G2H5E5"/>
<feature type="compositionally biased region" description="Basic and acidic residues" evidence="1">
    <location>
        <begin position="829"/>
        <end position="843"/>
    </location>
</feature>
<comment type="caution">
    <text evidence="2">The sequence shown here is derived from an EMBL/GenBank/DDBJ whole genome shotgun (WGS) entry which is preliminary data.</text>
</comment>
<sequence length="881" mass="95775">MYFQKEVKTQTTGVCGEGVFKTSKNLARLKMLKRSLIFFLAAIGLLVSVSAGEASEVLADTFSGSGSVELRDHMADSGHTYNLIQGVANECVVESGILICKAAQSFPYKVKIFNPDGTELEMVSGSFIAMLEMFPRGNFRVELRKNSFVTVETQIDLKTCVRVFNEYIDGSGTIKESVCFAAPASKGEFKVEFSPAFLEAYWDGSLIGRVDRQPVGGNDFVFVSSFGFTSLTKDVEVSEWHLEPSDASPPAGEIPLSVSVLVSIDRILEVADGCGDNLFSGEPEFFAKVVIGDKEFISDTVSGRDIAPGWEFIADVTPTVAGEVPISILVFEKDFFVESECDINEDPSRKNLKIIYNADSEIFSGDSTASGKLITNSTGFGADSAEVCFGASRGGHVTFCDANPVQVSLNPDANSDGVTDLVNHKPAVVLGYYSIHGSVYSGMPVSLVLSADGVVLDSREVTLDELEANRFGELFFTPDSSGGKTMLFEVVQDHFISRVFEEIWVKDTRTLNISIVRINGCQNGECYGSVTDARLNDTITEGKQAVLALFPISESDVNVVDVGRSFAGDSTTEQAGETSTGAFITKGIVNDLRVGCVIAKRWQTDTEITVVVVPRGYFDYHGLPGWHGVAFLGGLMKCVIVEEGHGSWTPHEIAHLFSVDHRFALPNGYYVNGVGAVDPLLSANYMCSGHSSCSNQMPPGIWSDSETYNMLFGAFVEIPQDPELALISGFIDKDGIVDIVDTEILDNGTVTMAESGLYSIGVLDKNGALIFELPFDASFEIEGAKLNYMPFVVSVPFPPEAKEAAIIKDGVTLVKIDPRVKSDDDDEEKSEKTKDKKKDTDKHEKKKKAKRDKDKKKEKKDKGKGGKRNGGGDHDRDREDD</sequence>
<dbReference type="STRING" id="1802158.A2827_03000"/>
<evidence type="ECO:0000313" key="2">
    <source>
        <dbReference type="EMBL" id="OGZ57550.1"/>
    </source>
</evidence>
<gene>
    <name evidence="2" type="ORF">A2827_03000</name>
</gene>
<evidence type="ECO:0000256" key="1">
    <source>
        <dbReference type="SAM" id="MobiDB-lite"/>
    </source>
</evidence>
<dbReference type="Proteomes" id="UP000177932">
    <property type="component" value="Unassembled WGS sequence"/>
</dbReference>
<proteinExistence type="predicted"/>
<organism evidence="2 3">
    <name type="scientific">Candidatus Spechtbacteria bacterium RIFCSPHIGHO2_01_FULL_43_30</name>
    <dbReference type="NCBI Taxonomy" id="1802158"/>
    <lineage>
        <taxon>Bacteria</taxon>
        <taxon>Candidatus Spechtiibacteriota</taxon>
    </lineage>
</organism>
<feature type="region of interest" description="Disordered" evidence="1">
    <location>
        <begin position="821"/>
        <end position="881"/>
    </location>
</feature>
<reference evidence="2 3" key="1">
    <citation type="journal article" date="2016" name="Nat. Commun.">
        <title>Thousands of microbial genomes shed light on interconnected biogeochemical processes in an aquifer system.</title>
        <authorList>
            <person name="Anantharaman K."/>
            <person name="Brown C.T."/>
            <person name="Hug L.A."/>
            <person name="Sharon I."/>
            <person name="Castelle C.J."/>
            <person name="Probst A.J."/>
            <person name="Thomas B.C."/>
            <person name="Singh A."/>
            <person name="Wilkins M.J."/>
            <person name="Karaoz U."/>
            <person name="Brodie E.L."/>
            <person name="Williams K.H."/>
            <person name="Hubbard S.S."/>
            <person name="Banfield J.F."/>
        </authorList>
    </citation>
    <scope>NUCLEOTIDE SEQUENCE [LARGE SCALE GENOMIC DNA]</scope>
</reference>